<evidence type="ECO:0000256" key="6">
    <source>
        <dbReference type="ARBA" id="ARBA00022679"/>
    </source>
</evidence>
<evidence type="ECO:0000256" key="1">
    <source>
        <dbReference type="ARBA" id="ARBA00004477"/>
    </source>
</evidence>
<reference evidence="12" key="1">
    <citation type="submission" date="2016-03" db="EMBL/GenBank/DDBJ databases">
        <title>Gut transcriptome analysis on engorged females of Ornithodoros mimon (Acari: Argasidae) and phylogenetic inferences of soft ticks.</title>
        <authorList>
            <person name="Landulfo G.A."/>
            <person name="Giovanni D."/>
            <person name="Carvalho E."/>
            <person name="Junqueira-de-Azevedo I."/>
            <person name="Patane J."/>
            <person name="Mendoca R."/>
            <person name="Barros-Battesti D."/>
        </authorList>
    </citation>
    <scope>NUCLEOTIDE SEQUENCE</scope>
    <source>
        <strain evidence="12">Females</strain>
        <tissue evidence="12">Gut</tissue>
    </source>
</reference>
<dbReference type="UniPathway" id="UPA00196"/>
<dbReference type="AlphaFoldDB" id="A0A147B6Q3"/>
<dbReference type="GO" id="GO:0004376">
    <property type="term" value="F:GPI mannosyltransferase activity"/>
    <property type="evidence" value="ECO:0007669"/>
    <property type="project" value="InterPro"/>
</dbReference>
<evidence type="ECO:0000313" key="12">
    <source>
        <dbReference type="EMBL" id="JAR86463.1"/>
    </source>
</evidence>
<keyword evidence="8 11" id="KW-0256">Endoplasmic reticulum</keyword>
<comment type="caution">
    <text evidence="11">Lacks conserved residue(s) required for the propagation of feature annotation.</text>
</comment>
<protein>
    <recommendedName>
        <fullName evidence="11">GPI mannosyltransferase 2</fullName>
        <ecNumber evidence="11">2.4.1.-</ecNumber>
    </recommendedName>
</protein>
<dbReference type="GO" id="GO:0005789">
    <property type="term" value="C:endoplasmic reticulum membrane"/>
    <property type="evidence" value="ECO:0007669"/>
    <property type="project" value="UniProtKB-SubCell"/>
</dbReference>
<evidence type="ECO:0000256" key="9">
    <source>
        <dbReference type="ARBA" id="ARBA00022989"/>
    </source>
</evidence>
<evidence type="ECO:0000256" key="5">
    <source>
        <dbReference type="ARBA" id="ARBA00022676"/>
    </source>
</evidence>
<feature type="transmembrane region" description="Helical" evidence="11">
    <location>
        <begin position="72"/>
        <end position="93"/>
    </location>
</feature>
<dbReference type="EMBL" id="GEIB01001980">
    <property type="protein sequence ID" value="JAR86463.1"/>
    <property type="molecule type" value="Transcribed_RNA"/>
</dbReference>
<evidence type="ECO:0000256" key="2">
    <source>
        <dbReference type="ARBA" id="ARBA00004687"/>
    </source>
</evidence>
<evidence type="ECO:0000256" key="10">
    <source>
        <dbReference type="ARBA" id="ARBA00023136"/>
    </source>
</evidence>
<evidence type="ECO:0000256" key="8">
    <source>
        <dbReference type="ARBA" id="ARBA00022824"/>
    </source>
</evidence>
<dbReference type="GO" id="GO:0031501">
    <property type="term" value="C:mannosyltransferase complex"/>
    <property type="evidence" value="ECO:0007669"/>
    <property type="project" value="TreeGrafter"/>
</dbReference>
<proteinExistence type="inferred from homology"/>
<organism evidence="12">
    <name type="scientific">Alectorobius mimon</name>
    <dbReference type="NCBI Taxonomy" id="360319"/>
    <lineage>
        <taxon>Eukaryota</taxon>
        <taxon>Metazoa</taxon>
        <taxon>Ecdysozoa</taxon>
        <taxon>Arthropoda</taxon>
        <taxon>Chelicerata</taxon>
        <taxon>Arachnida</taxon>
        <taxon>Acari</taxon>
        <taxon>Parasitiformes</taxon>
        <taxon>Ixodida</taxon>
        <taxon>Ixodoidea</taxon>
        <taxon>Argasidae</taxon>
        <taxon>Ornithodorinae</taxon>
        <taxon>Alectorobius</taxon>
    </lineage>
</organism>
<comment type="function">
    <text evidence="11">Mannosyltransferase involved in glycosylphosphatidylinositol-anchor biosynthesis.</text>
</comment>
<keyword evidence="4 11" id="KW-0337">GPI-anchor biosynthesis</keyword>
<feature type="non-terminal residue" evidence="12">
    <location>
        <position position="1"/>
    </location>
</feature>
<evidence type="ECO:0000256" key="4">
    <source>
        <dbReference type="ARBA" id="ARBA00022502"/>
    </source>
</evidence>
<sequence length="171" mass="19400">LNVFMFTIAAIGLYHLTLVHFNELAAIEATILFCFNPASIFFSSCYTESLFSATTFLGLYLLECDQECPATIFFILGGFVRSNGFLSSAFLCFHTAVKWSQPWQSGCELALRTAVRVVLCFVPYFLFQCYTWTLYCLPHRSPDISDTIFQQASERGYRLAGYNISDWCNSS</sequence>
<evidence type="ECO:0000256" key="11">
    <source>
        <dbReference type="RuleBase" id="RU363112"/>
    </source>
</evidence>
<dbReference type="PANTHER" id="PTHR12468:SF2">
    <property type="entry name" value="GPI MANNOSYLTRANSFERASE 2"/>
    <property type="match status" value="1"/>
</dbReference>
<feature type="transmembrane region" description="Helical" evidence="11">
    <location>
        <begin position="114"/>
        <end position="135"/>
    </location>
</feature>
<comment type="subcellular location">
    <subcellularLocation>
        <location evidence="1 11">Endoplasmic reticulum membrane</location>
        <topology evidence="1 11">Multi-pass membrane protein</topology>
    </subcellularLocation>
</comment>
<dbReference type="GO" id="GO:0000009">
    <property type="term" value="F:alpha-1,6-mannosyltransferase activity"/>
    <property type="evidence" value="ECO:0007669"/>
    <property type="project" value="InterPro"/>
</dbReference>
<comment type="pathway">
    <text evidence="2 11">Glycolipid biosynthesis; glycosylphosphatidylinositol-anchor biosynthesis.</text>
</comment>
<keyword evidence="10 11" id="KW-0472">Membrane</keyword>
<dbReference type="GO" id="GO:0006506">
    <property type="term" value="P:GPI anchor biosynthetic process"/>
    <property type="evidence" value="ECO:0007669"/>
    <property type="project" value="UniProtKB-UniPathway"/>
</dbReference>
<dbReference type="InterPro" id="IPR007315">
    <property type="entry name" value="PIG-V/Gpi18"/>
</dbReference>
<keyword evidence="6 11" id="KW-0808">Transferase</keyword>
<feature type="transmembrane region" description="Helical" evidence="11">
    <location>
        <begin position="39"/>
        <end position="60"/>
    </location>
</feature>
<evidence type="ECO:0000256" key="3">
    <source>
        <dbReference type="ARBA" id="ARBA00008698"/>
    </source>
</evidence>
<name>A0A147B6Q3_9ACAR</name>
<dbReference type="EC" id="2.4.1.-" evidence="11"/>
<comment type="similarity">
    <text evidence="3 11">Belongs to the PIGV family.</text>
</comment>
<feature type="transmembrane region" description="Helical" evidence="11">
    <location>
        <begin position="6"/>
        <end position="27"/>
    </location>
</feature>
<dbReference type="Pfam" id="PF04188">
    <property type="entry name" value="Mannosyl_trans2"/>
    <property type="match status" value="1"/>
</dbReference>
<keyword evidence="5 11" id="KW-0328">Glycosyltransferase</keyword>
<evidence type="ECO:0000256" key="7">
    <source>
        <dbReference type="ARBA" id="ARBA00022692"/>
    </source>
</evidence>
<keyword evidence="7 11" id="KW-0812">Transmembrane</keyword>
<accession>A0A147B6Q3</accession>
<dbReference type="PANTHER" id="PTHR12468">
    <property type="entry name" value="GPI MANNOSYLTRANSFERASE 2"/>
    <property type="match status" value="1"/>
</dbReference>
<keyword evidence="9 11" id="KW-1133">Transmembrane helix</keyword>
<feature type="non-terminal residue" evidence="12">
    <location>
        <position position="171"/>
    </location>
</feature>